<evidence type="ECO:0000313" key="1">
    <source>
        <dbReference type="EMBL" id="CAL1587770.1"/>
    </source>
</evidence>
<dbReference type="Proteomes" id="UP001497482">
    <property type="component" value="Chromosome 18"/>
</dbReference>
<reference evidence="1 2" key="1">
    <citation type="submission" date="2024-04" db="EMBL/GenBank/DDBJ databases">
        <authorList>
            <person name="Waldvogel A.-M."/>
            <person name="Schoenle A."/>
        </authorList>
    </citation>
    <scope>NUCLEOTIDE SEQUENCE [LARGE SCALE GENOMIC DNA]</scope>
</reference>
<dbReference type="AlphaFoldDB" id="A0AAV2KFV2"/>
<gene>
    <name evidence="1" type="ORF">KC01_LOCUS17694</name>
</gene>
<sequence>MWNEDTFLLRSQDAGDLELVSGVPAGPSCPQPGMEMSDWDKQLQYEERNNTTAMVDMGCELDGKWRGVKRGYPWVRRHATRLNHRAAEVFPMSAPERPAGR</sequence>
<evidence type="ECO:0000313" key="2">
    <source>
        <dbReference type="Proteomes" id="UP001497482"/>
    </source>
</evidence>
<organism evidence="1 2">
    <name type="scientific">Knipowitschia caucasica</name>
    <name type="common">Caucasian dwarf goby</name>
    <name type="synonym">Pomatoschistus caucasicus</name>
    <dbReference type="NCBI Taxonomy" id="637954"/>
    <lineage>
        <taxon>Eukaryota</taxon>
        <taxon>Metazoa</taxon>
        <taxon>Chordata</taxon>
        <taxon>Craniata</taxon>
        <taxon>Vertebrata</taxon>
        <taxon>Euteleostomi</taxon>
        <taxon>Actinopterygii</taxon>
        <taxon>Neopterygii</taxon>
        <taxon>Teleostei</taxon>
        <taxon>Neoteleostei</taxon>
        <taxon>Acanthomorphata</taxon>
        <taxon>Gobiaria</taxon>
        <taxon>Gobiiformes</taxon>
        <taxon>Gobioidei</taxon>
        <taxon>Gobiidae</taxon>
        <taxon>Gobiinae</taxon>
        <taxon>Knipowitschia</taxon>
    </lineage>
</organism>
<keyword evidence="2" id="KW-1185">Reference proteome</keyword>
<proteinExistence type="predicted"/>
<protein>
    <submittedName>
        <fullName evidence="1">Uncharacterized protein</fullName>
    </submittedName>
</protein>
<name>A0AAV2KFV2_KNICA</name>
<dbReference type="EMBL" id="OZ035840">
    <property type="protein sequence ID" value="CAL1587770.1"/>
    <property type="molecule type" value="Genomic_DNA"/>
</dbReference>
<accession>A0AAV2KFV2</accession>